<protein>
    <submittedName>
        <fullName evidence="1">Filamentous hemagglutinin</fullName>
    </submittedName>
</protein>
<evidence type="ECO:0000313" key="2">
    <source>
        <dbReference type="Proteomes" id="UP000199636"/>
    </source>
</evidence>
<reference evidence="2" key="1">
    <citation type="submission" date="2016-10" db="EMBL/GenBank/DDBJ databases">
        <authorList>
            <person name="Varghese N."/>
            <person name="Submissions S."/>
        </authorList>
    </citation>
    <scope>NUCLEOTIDE SEQUENCE [LARGE SCALE GENOMIC DNA]</scope>
    <source>
        <strain evidence="2">CCM 7469</strain>
    </source>
</reference>
<keyword evidence="2" id="KW-1185">Reference proteome</keyword>
<dbReference type="Proteomes" id="UP000199636">
    <property type="component" value="Unassembled WGS sequence"/>
</dbReference>
<proteinExistence type="predicted"/>
<dbReference type="InterPro" id="IPR032721">
    <property type="entry name" value="Toxin-deaminase"/>
</dbReference>
<organism evidence="1 2">
    <name type="scientific">Pseudomonas panipatensis</name>
    <dbReference type="NCBI Taxonomy" id="428992"/>
    <lineage>
        <taxon>Bacteria</taxon>
        <taxon>Pseudomonadati</taxon>
        <taxon>Pseudomonadota</taxon>
        <taxon>Gammaproteobacteria</taxon>
        <taxon>Pseudomonadales</taxon>
        <taxon>Pseudomonadaceae</taxon>
        <taxon>Pseudomonas</taxon>
    </lineage>
</organism>
<gene>
    <name evidence="1" type="ORF">SAMN05216272_1183</name>
</gene>
<dbReference type="Pfam" id="PF14424">
    <property type="entry name" value="Toxin-deaminase"/>
    <property type="match status" value="1"/>
</dbReference>
<dbReference type="AlphaFoldDB" id="A0A1G8MXY7"/>
<sequence>MRCLAGPLFNKSMFNGPRSIALLSISSQLVGLVATVVQDSAAGAGKLETGARVAQNGTQYNYLNHDDGKDFVSSMKECGNDENCQRKAWDAGFAQLSQANFDEAMATGGAAWAKDQMLQITGGLAALEGLTCVTATCEQYKFTLIDRALTSYARLADVVGEWEPILGAIGGVAAGVAGTRPTSNGTRPPGSTPTVGSAQVEKAYAYWSKVKAEGGVFGKGTAAVIDSAPLAQRVMDVRAGLPSYLRRSGNVAVAEIDIQGLPKQMAAHSQVSEAGKGLIGSGSGNFTAQTVPNKAGDMVYRGIDTEYKILDNIADKLGSNTSARETVNILTEKPACASCLNVAEQFKAKYPNITVNIFDNQGGMLRPPRKTP</sequence>
<dbReference type="STRING" id="428992.SAMN05216272_1183"/>
<evidence type="ECO:0000313" key="1">
    <source>
        <dbReference type="EMBL" id="SDI72685.1"/>
    </source>
</evidence>
<name>A0A1G8MXY7_9PSED</name>
<accession>A0A1G8MXY7</accession>
<dbReference type="EMBL" id="FNDS01000018">
    <property type="protein sequence ID" value="SDI72685.1"/>
    <property type="molecule type" value="Genomic_DNA"/>
</dbReference>